<gene>
    <name evidence="3" type="ORF">HYY65_13290</name>
</gene>
<evidence type="ECO:0000313" key="4">
    <source>
        <dbReference type="Proteomes" id="UP000741360"/>
    </source>
</evidence>
<dbReference type="Gene3D" id="3.40.50.410">
    <property type="entry name" value="von Willebrand factor, type A domain"/>
    <property type="match status" value="1"/>
</dbReference>
<protein>
    <submittedName>
        <fullName evidence="3">VWA domain-containing protein</fullName>
    </submittedName>
</protein>
<dbReference type="InterPro" id="IPR050768">
    <property type="entry name" value="UPF0353/GerABKA_families"/>
</dbReference>
<dbReference type="SUPFAM" id="SSF53300">
    <property type="entry name" value="vWA-like"/>
    <property type="match status" value="1"/>
</dbReference>
<sequence>MILPFYFKNPAFLWLLLSLVPLTGLLLLGHRRRSELLRQFGRTELLREFSYLSSGRSRFLSAAILGAFFVLVVLALARPVLPGQHVRVKEGILDAVIVLDVSKSMAAEDYPNSTSRLKKAKEVIESFLEILQGNRVGLVTFAREGFPQAELTDDFLALKFVLKYWVEIESAPGGGTAFRPAIKEALQLFDQKPRNKLLVLLSDGGDEAPETLEPLLAEVRAKGIKIISLGLGRPEGSPIPLYDEKGQFKDWIQYQGSLVLTRLNDSPLKSLGEGTSGIYRRIRTGLEIRPLFRDRRVVESRLIEGEMELYQIFLGLGLALLWWNRFSLDP</sequence>
<keyword evidence="1" id="KW-0472">Membrane</keyword>
<dbReference type="PANTHER" id="PTHR22550">
    <property type="entry name" value="SPORE GERMINATION PROTEIN"/>
    <property type="match status" value="1"/>
</dbReference>
<dbReference type="InterPro" id="IPR036465">
    <property type="entry name" value="vWFA_dom_sf"/>
</dbReference>
<dbReference type="PROSITE" id="PS50234">
    <property type="entry name" value="VWFA"/>
    <property type="match status" value="1"/>
</dbReference>
<dbReference type="PANTHER" id="PTHR22550:SF14">
    <property type="entry name" value="VWFA DOMAIN-CONTAINING PROTEIN"/>
    <property type="match status" value="1"/>
</dbReference>
<dbReference type="InterPro" id="IPR002035">
    <property type="entry name" value="VWF_A"/>
</dbReference>
<comment type="caution">
    <text evidence="3">The sequence shown here is derived from an EMBL/GenBank/DDBJ whole genome shotgun (WGS) entry which is preliminary data.</text>
</comment>
<feature type="domain" description="VWFA" evidence="2">
    <location>
        <begin position="94"/>
        <end position="232"/>
    </location>
</feature>
<organism evidence="3 4">
    <name type="scientific">Tectimicrobiota bacterium</name>
    <dbReference type="NCBI Taxonomy" id="2528274"/>
    <lineage>
        <taxon>Bacteria</taxon>
        <taxon>Pseudomonadati</taxon>
        <taxon>Nitrospinota/Tectimicrobiota group</taxon>
        <taxon>Candidatus Tectimicrobiota</taxon>
    </lineage>
</organism>
<dbReference type="SMART" id="SM00327">
    <property type="entry name" value="VWA"/>
    <property type="match status" value="1"/>
</dbReference>
<name>A0A932M1Z2_UNCTE</name>
<evidence type="ECO:0000259" key="2">
    <source>
        <dbReference type="PROSITE" id="PS50234"/>
    </source>
</evidence>
<keyword evidence="1" id="KW-1133">Transmembrane helix</keyword>
<accession>A0A932M1Z2</accession>
<evidence type="ECO:0000313" key="3">
    <source>
        <dbReference type="EMBL" id="MBI3015999.1"/>
    </source>
</evidence>
<dbReference type="Proteomes" id="UP000741360">
    <property type="component" value="Unassembled WGS sequence"/>
</dbReference>
<proteinExistence type="predicted"/>
<dbReference type="Pfam" id="PF13519">
    <property type="entry name" value="VWA_2"/>
    <property type="match status" value="1"/>
</dbReference>
<feature type="transmembrane region" description="Helical" evidence="1">
    <location>
        <begin position="58"/>
        <end position="77"/>
    </location>
</feature>
<keyword evidence="1" id="KW-0812">Transmembrane</keyword>
<evidence type="ECO:0000256" key="1">
    <source>
        <dbReference type="SAM" id="Phobius"/>
    </source>
</evidence>
<reference evidence="3" key="1">
    <citation type="submission" date="2020-07" db="EMBL/GenBank/DDBJ databases">
        <title>Huge and variable diversity of episymbiotic CPR bacteria and DPANN archaea in groundwater ecosystems.</title>
        <authorList>
            <person name="He C.Y."/>
            <person name="Keren R."/>
            <person name="Whittaker M."/>
            <person name="Farag I.F."/>
            <person name="Doudna J."/>
            <person name="Cate J.H.D."/>
            <person name="Banfield J.F."/>
        </authorList>
    </citation>
    <scope>NUCLEOTIDE SEQUENCE</scope>
    <source>
        <strain evidence="3">NC_groundwater_717_Ag_S-0.2um_59_8</strain>
    </source>
</reference>
<dbReference type="AlphaFoldDB" id="A0A932M1Z2"/>
<dbReference type="EMBL" id="JACPSX010000255">
    <property type="protein sequence ID" value="MBI3015999.1"/>
    <property type="molecule type" value="Genomic_DNA"/>
</dbReference>